<organism evidence="3 4">
    <name type="scientific">Enterococcus faecalis</name>
    <name type="common">Streptococcus faecalis</name>
    <dbReference type="NCBI Taxonomy" id="1351"/>
    <lineage>
        <taxon>Bacteria</taxon>
        <taxon>Bacillati</taxon>
        <taxon>Bacillota</taxon>
        <taxon>Bacilli</taxon>
        <taxon>Lactobacillales</taxon>
        <taxon>Enterococcaceae</taxon>
        <taxon>Enterococcus</taxon>
    </lineage>
</organism>
<dbReference type="RefSeq" id="WP_010714452.1">
    <property type="nucleotide sequence ID" value="NZ_CP124957.1"/>
</dbReference>
<evidence type="ECO:0000313" key="3">
    <source>
        <dbReference type="EMBL" id="PTN72623.1"/>
    </source>
</evidence>
<evidence type="ECO:0000259" key="1">
    <source>
        <dbReference type="Pfam" id="PF10979"/>
    </source>
</evidence>
<sequence length="219" mass="25456">MDEKRKDKIQRLLALANDANDEESMTALAKAQELMLAYGIDEEEVFHYQQHQRQEKVIDKVIYKGRPHKWVYRLAGIIAKNFRVKNYYQSSSDIELHYVGLTTDVEIAEITFLYAKGSVAFCSKEFMKQPEIKRKYKRKWQLKQDYIEGYLTALSSVFEAQVLTNGYELALQLPVAVHEEVSKLGLVKGKDTSYHVENFDAFHSGYQEGLQFKSKELIN</sequence>
<dbReference type="EMBL" id="PZZH01000004">
    <property type="protein sequence ID" value="PTN72623.1"/>
    <property type="molecule type" value="Genomic_DNA"/>
</dbReference>
<feature type="domain" description="DUF7168" evidence="2">
    <location>
        <begin position="62"/>
        <end position="166"/>
    </location>
</feature>
<dbReference type="Pfam" id="PF23771">
    <property type="entry name" value="DUF7168"/>
    <property type="match status" value="1"/>
</dbReference>
<reference evidence="3 4" key="1">
    <citation type="submission" date="2018-04" db="EMBL/GenBank/DDBJ databases">
        <authorList>
            <person name="Van Tyne D."/>
        </authorList>
    </citation>
    <scope>NUCLEOTIDE SEQUENCE [LARGE SCALE GENOMIC DNA]</scope>
    <source>
        <strain evidence="3 4">B2535</strain>
    </source>
</reference>
<gene>
    <name evidence="3" type="ORF">DAI13_17655</name>
</gene>
<evidence type="ECO:0000259" key="2">
    <source>
        <dbReference type="Pfam" id="PF23771"/>
    </source>
</evidence>
<comment type="caution">
    <text evidence="3">The sequence shown here is derived from an EMBL/GenBank/DDBJ whole genome shotgun (WGS) entry which is preliminary data.</text>
</comment>
<dbReference type="Proteomes" id="UP000244140">
    <property type="component" value="Unassembled WGS sequence"/>
</dbReference>
<proteinExistence type="predicted"/>
<feature type="domain" description="DUF2786" evidence="1">
    <location>
        <begin position="6"/>
        <end position="42"/>
    </location>
</feature>
<evidence type="ECO:0000313" key="4">
    <source>
        <dbReference type="Proteomes" id="UP000244140"/>
    </source>
</evidence>
<dbReference type="Pfam" id="PF10979">
    <property type="entry name" value="DUF2786"/>
    <property type="match status" value="1"/>
</dbReference>
<dbReference type="InterPro" id="IPR055592">
    <property type="entry name" value="DUF7168"/>
</dbReference>
<dbReference type="AlphaFoldDB" id="A0A855UE56"/>
<dbReference type="InterPro" id="IPR024498">
    <property type="entry name" value="DUF2786"/>
</dbReference>
<protein>
    <submittedName>
        <fullName evidence="3">DUF2786 domain-containing protein</fullName>
    </submittedName>
</protein>
<name>A0A855UE56_ENTFL</name>
<accession>A0A855UE56</accession>